<protein>
    <submittedName>
        <fullName evidence="1">Uncharacterized protein</fullName>
    </submittedName>
</protein>
<evidence type="ECO:0000313" key="1">
    <source>
        <dbReference type="EMBL" id="ERI79161.1"/>
    </source>
</evidence>
<dbReference type="AlphaFoldDB" id="A0ABC9U1H7"/>
<dbReference type="EMBL" id="AWSU01000087">
    <property type="protein sequence ID" value="ERI79161.1"/>
    <property type="molecule type" value="Genomic_DNA"/>
</dbReference>
<gene>
    <name evidence="1" type="ORF">CLOSYM_01069</name>
</gene>
<comment type="caution">
    <text evidence="1">The sequence shown here is derived from an EMBL/GenBank/DDBJ whole genome shotgun (WGS) entry which is preliminary data.</text>
</comment>
<evidence type="ECO:0000313" key="2">
    <source>
        <dbReference type="Proteomes" id="UP000016491"/>
    </source>
</evidence>
<reference evidence="1 2" key="1">
    <citation type="submission" date="2013-07" db="EMBL/GenBank/DDBJ databases">
        <authorList>
            <person name="Weinstock G."/>
            <person name="Sodergren E."/>
            <person name="Wylie T."/>
            <person name="Fulton L."/>
            <person name="Fulton R."/>
            <person name="Fronick C."/>
            <person name="O'Laughlin M."/>
            <person name="Godfrey J."/>
            <person name="Miner T."/>
            <person name="Herter B."/>
            <person name="Appelbaum E."/>
            <person name="Cordes M."/>
            <person name="Lek S."/>
            <person name="Wollam A."/>
            <person name="Pepin K.H."/>
            <person name="Palsikar V.B."/>
            <person name="Mitreva M."/>
            <person name="Wilson R.K."/>
        </authorList>
    </citation>
    <scope>NUCLEOTIDE SEQUENCE [LARGE SCALE GENOMIC DNA]</scope>
    <source>
        <strain evidence="1 2">ATCC 14940</strain>
    </source>
</reference>
<name>A0ABC9U1H7_CLOSY</name>
<proteinExistence type="predicted"/>
<dbReference type="RefSeq" id="WP_021641805.1">
    <property type="nucleotide sequence ID" value="NZ_KE992877.1"/>
</dbReference>
<accession>A0ABC9U1H7</accession>
<organism evidence="1 2">
    <name type="scientific">[Clostridium] symbiosum ATCC 14940</name>
    <dbReference type="NCBI Taxonomy" id="411472"/>
    <lineage>
        <taxon>Bacteria</taxon>
        <taxon>Bacillati</taxon>
        <taxon>Bacillota</taxon>
        <taxon>Clostridia</taxon>
        <taxon>Lachnospirales</taxon>
        <taxon>Lachnospiraceae</taxon>
        <taxon>Otoolea</taxon>
    </lineage>
</organism>
<sequence>MGTENLKRHIYDTVKEWQMKIGSLDESIGLYYPAESLKSLLGLEQSATRRQLDGALEKFCREVYPQLGETAFSCQGERYCIEIPEKGCAYIAEKIPEPEFLKNFLSAISDGEHSLERVRRCFSDFADKYGESYREEDREAEGMGCVFCFENDDFEPYVYCVESDEFGLTYHRFTREDYEELSR</sequence>
<dbReference type="Proteomes" id="UP000016491">
    <property type="component" value="Unassembled WGS sequence"/>
</dbReference>
<dbReference type="InterPro" id="IPR024539">
    <property type="entry name" value="DUF3877"/>
</dbReference>
<dbReference type="Pfam" id="PF12993">
    <property type="entry name" value="DUF3877"/>
    <property type="match status" value="1"/>
</dbReference>